<evidence type="ECO:0008006" key="3">
    <source>
        <dbReference type="Google" id="ProtNLM"/>
    </source>
</evidence>
<name>A0A3B1DAL8_9ZZZZ</name>
<evidence type="ECO:0000313" key="2">
    <source>
        <dbReference type="EMBL" id="VAX25697.1"/>
    </source>
</evidence>
<feature type="compositionally biased region" description="Basic and acidic residues" evidence="1">
    <location>
        <begin position="57"/>
        <end position="79"/>
    </location>
</feature>
<dbReference type="InterPro" id="IPR035924">
    <property type="entry name" value="FlaG-like_sf"/>
</dbReference>
<organism evidence="2">
    <name type="scientific">hydrothermal vent metagenome</name>
    <dbReference type="NCBI Taxonomy" id="652676"/>
    <lineage>
        <taxon>unclassified sequences</taxon>
        <taxon>metagenomes</taxon>
        <taxon>ecological metagenomes</taxon>
    </lineage>
</organism>
<proteinExistence type="predicted"/>
<accession>A0A3B1DAL8</accession>
<gene>
    <name evidence="2" type="ORF">MNBD_NITROSPINAE02-8</name>
</gene>
<sequence length="162" mass="17985">MEVRDVTSGQKVALETSARPQANRKASQNGGKEVSSAPAQKVDKVDLSKKTGGVVIEKGDAVEKERDKQRTEPRPEEVRSVNAEKVNDTPLRRDYEVENGNLVVKFVDTQDNKIVKEIPAEESRRIKEAISKFRENESVHVNTSIEGENAKAKDAKEIDVTS</sequence>
<dbReference type="SUPFAM" id="SSF160214">
    <property type="entry name" value="FlaG-like"/>
    <property type="match status" value="1"/>
</dbReference>
<dbReference type="Gene3D" id="3.30.160.170">
    <property type="entry name" value="FlaG-like"/>
    <property type="match status" value="1"/>
</dbReference>
<dbReference type="AlphaFoldDB" id="A0A3B1DAL8"/>
<protein>
    <recommendedName>
        <fullName evidence="3">Flagellar protein FlaG</fullName>
    </recommendedName>
</protein>
<feature type="region of interest" description="Disordered" evidence="1">
    <location>
        <begin position="1"/>
        <end position="91"/>
    </location>
</feature>
<feature type="compositionally biased region" description="Polar residues" evidence="1">
    <location>
        <begin position="18"/>
        <end position="30"/>
    </location>
</feature>
<reference evidence="2" key="1">
    <citation type="submission" date="2018-06" db="EMBL/GenBank/DDBJ databases">
        <authorList>
            <person name="Zhirakovskaya E."/>
        </authorList>
    </citation>
    <scope>NUCLEOTIDE SEQUENCE</scope>
</reference>
<dbReference type="EMBL" id="UOGE01000109">
    <property type="protein sequence ID" value="VAX25697.1"/>
    <property type="molecule type" value="Genomic_DNA"/>
</dbReference>
<evidence type="ECO:0000256" key="1">
    <source>
        <dbReference type="SAM" id="MobiDB-lite"/>
    </source>
</evidence>